<sequence>MKALRLYGPKEMKVDDVPVPEINDNELLVKIDSTTICGSDFRNVAAGGSGHGMDLPRTMGHEIASTIVKVGRNWQGEYSVGEHIVIGAVVPCGKCELCLEGYENECLDKEAVSYNYDGGFAEYMRVPEQSIRSGNVLKVPAEVLQQVALSEPLSCAINGQEIAKVGLGDSVLIVGCGPLGLFHIQLARLNGAKQVIASDFDEGRLEIAKDVGADVVFNPGKEDTAEKIRALTGGKGVNVVIVAVPVPNVVADSLKWVRKRGRVNVFGGMPKHKPEATLDLNLIHYNEITVTGTSDSTPRQLQKAADLITTGRIKTEFMISKVVDLEEAKEIMVGGPKPEYIKVVVKPDLNIQPAGGEEEKIALQN</sequence>
<dbReference type="Proteomes" id="UP001597451">
    <property type="component" value="Unassembled WGS sequence"/>
</dbReference>
<evidence type="ECO:0000313" key="5">
    <source>
        <dbReference type="Proteomes" id="UP001597451"/>
    </source>
</evidence>
<evidence type="ECO:0000313" key="4">
    <source>
        <dbReference type="EMBL" id="MFD2628927.1"/>
    </source>
</evidence>
<feature type="domain" description="Alcohol dehydrogenase-like C-terminal" evidence="2">
    <location>
        <begin position="178"/>
        <end position="309"/>
    </location>
</feature>
<evidence type="ECO:0000259" key="3">
    <source>
        <dbReference type="Pfam" id="PF08240"/>
    </source>
</evidence>
<dbReference type="Pfam" id="PF08240">
    <property type="entry name" value="ADH_N"/>
    <property type="match status" value="1"/>
</dbReference>
<dbReference type="InterPro" id="IPR013149">
    <property type="entry name" value="ADH-like_C"/>
</dbReference>
<dbReference type="Gene3D" id="3.40.50.720">
    <property type="entry name" value="NAD(P)-binding Rossmann-like Domain"/>
    <property type="match status" value="1"/>
</dbReference>
<dbReference type="RefSeq" id="WP_379561689.1">
    <property type="nucleotide sequence ID" value="NZ_JBHUMX010000030.1"/>
</dbReference>
<dbReference type="PANTHER" id="PTHR43401:SF2">
    <property type="entry name" value="L-THREONINE 3-DEHYDROGENASE"/>
    <property type="match status" value="1"/>
</dbReference>
<evidence type="ECO:0000256" key="1">
    <source>
        <dbReference type="ARBA" id="ARBA00023002"/>
    </source>
</evidence>
<keyword evidence="1" id="KW-0560">Oxidoreductase</keyword>
<evidence type="ECO:0000259" key="2">
    <source>
        <dbReference type="Pfam" id="PF00107"/>
    </source>
</evidence>
<dbReference type="Gene3D" id="3.90.180.10">
    <property type="entry name" value="Medium-chain alcohol dehydrogenases, catalytic domain"/>
    <property type="match status" value="1"/>
</dbReference>
<protein>
    <submittedName>
        <fullName evidence="4">Zinc-binding dehydrogenase</fullName>
    </submittedName>
</protein>
<reference evidence="5" key="1">
    <citation type="journal article" date="2019" name="Int. J. Syst. Evol. Microbiol.">
        <title>The Global Catalogue of Microorganisms (GCM) 10K type strain sequencing project: providing services to taxonomists for standard genome sequencing and annotation.</title>
        <authorList>
            <consortium name="The Broad Institute Genomics Platform"/>
            <consortium name="The Broad Institute Genome Sequencing Center for Infectious Disease"/>
            <person name="Wu L."/>
            <person name="Ma J."/>
        </authorList>
    </citation>
    <scope>NUCLEOTIDE SEQUENCE [LARGE SCALE GENOMIC DNA]</scope>
    <source>
        <strain evidence="5">TISTR 1858</strain>
    </source>
</reference>
<keyword evidence="5" id="KW-1185">Reference proteome</keyword>
<dbReference type="InterPro" id="IPR036291">
    <property type="entry name" value="NAD(P)-bd_dom_sf"/>
</dbReference>
<dbReference type="InterPro" id="IPR050129">
    <property type="entry name" value="Zn_alcohol_dh"/>
</dbReference>
<dbReference type="SUPFAM" id="SSF51735">
    <property type="entry name" value="NAD(P)-binding Rossmann-fold domains"/>
    <property type="match status" value="1"/>
</dbReference>
<gene>
    <name evidence="4" type="ORF">ACFSUN_09070</name>
</gene>
<proteinExistence type="predicted"/>
<organism evidence="4 5">
    <name type="scientific">Oceanobacillus kapialis</name>
    <dbReference type="NCBI Taxonomy" id="481353"/>
    <lineage>
        <taxon>Bacteria</taxon>
        <taxon>Bacillati</taxon>
        <taxon>Bacillota</taxon>
        <taxon>Bacilli</taxon>
        <taxon>Bacillales</taxon>
        <taxon>Bacillaceae</taxon>
        <taxon>Oceanobacillus</taxon>
    </lineage>
</organism>
<name>A0ABW5PZV1_9BACI</name>
<feature type="domain" description="Alcohol dehydrogenase-like N-terminal" evidence="3">
    <location>
        <begin position="24"/>
        <end position="130"/>
    </location>
</feature>
<dbReference type="EMBL" id="JBHUMX010000030">
    <property type="protein sequence ID" value="MFD2628927.1"/>
    <property type="molecule type" value="Genomic_DNA"/>
</dbReference>
<comment type="caution">
    <text evidence="4">The sequence shown here is derived from an EMBL/GenBank/DDBJ whole genome shotgun (WGS) entry which is preliminary data.</text>
</comment>
<dbReference type="Pfam" id="PF00107">
    <property type="entry name" value="ADH_zinc_N"/>
    <property type="match status" value="1"/>
</dbReference>
<dbReference type="InterPro" id="IPR013154">
    <property type="entry name" value="ADH-like_N"/>
</dbReference>
<dbReference type="SUPFAM" id="SSF50129">
    <property type="entry name" value="GroES-like"/>
    <property type="match status" value="1"/>
</dbReference>
<dbReference type="PANTHER" id="PTHR43401">
    <property type="entry name" value="L-THREONINE 3-DEHYDROGENASE"/>
    <property type="match status" value="1"/>
</dbReference>
<dbReference type="InterPro" id="IPR011032">
    <property type="entry name" value="GroES-like_sf"/>
</dbReference>
<accession>A0ABW5PZV1</accession>